<evidence type="ECO:0000313" key="2">
    <source>
        <dbReference type="EMBL" id="KFH61729.1"/>
    </source>
</evidence>
<feature type="region of interest" description="Disordered" evidence="1">
    <location>
        <begin position="1"/>
        <end position="55"/>
    </location>
</feature>
<dbReference type="EMBL" id="KN042455">
    <property type="protein sequence ID" value="KFH61729.1"/>
    <property type="molecule type" value="Genomic_DNA"/>
</dbReference>
<dbReference type="Proteomes" id="UP000243308">
    <property type="component" value="Unassembled WGS sequence"/>
</dbReference>
<keyword evidence="3" id="KW-1185">Reference proteome</keyword>
<dbReference type="AlphaFoldDB" id="A0A086TIF2"/>
<feature type="region of interest" description="Disordered" evidence="1">
    <location>
        <begin position="468"/>
        <end position="508"/>
    </location>
</feature>
<name>A0A086TIF2_9FUNG</name>
<protein>
    <submittedName>
        <fullName evidence="2">Uncharacterized protein</fullName>
    </submittedName>
</protein>
<reference evidence="2 3" key="1">
    <citation type="submission" date="2011-02" db="EMBL/GenBank/DDBJ databases">
        <title>The Genome Sequence of Mortierella verticillata NRRL 6337.</title>
        <authorList>
            <consortium name="The Broad Institute Genome Sequencing Platform"/>
            <person name="Russ C."/>
            <person name="Cuomo C."/>
            <person name="Burger G."/>
            <person name="Gray M.W."/>
            <person name="Holland P.W.H."/>
            <person name="King N."/>
            <person name="Lang F.B.F."/>
            <person name="Roger A.J."/>
            <person name="Ruiz-Trillo I."/>
            <person name="Young S.K."/>
            <person name="Zeng Q."/>
            <person name="Gargeya S."/>
            <person name="Alvarado L."/>
            <person name="Berlin A."/>
            <person name="Chapman S.B."/>
            <person name="Chen Z."/>
            <person name="Freedman E."/>
            <person name="Gellesch M."/>
            <person name="Goldberg J."/>
            <person name="Griggs A."/>
            <person name="Gujja S."/>
            <person name="Heilman E."/>
            <person name="Heiman D."/>
            <person name="Howarth C."/>
            <person name="Mehta T."/>
            <person name="Neiman D."/>
            <person name="Pearson M."/>
            <person name="Roberts A."/>
            <person name="Saif S."/>
            <person name="Shea T."/>
            <person name="Shenoy N."/>
            <person name="Sisk P."/>
            <person name="Stolte C."/>
            <person name="Sykes S."/>
            <person name="White J."/>
            <person name="Yandava C."/>
            <person name="Haas B."/>
            <person name="Nusbaum C."/>
            <person name="Birren B."/>
        </authorList>
    </citation>
    <scope>NUCLEOTIDE SEQUENCE [LARGE SCALE GENOMIC DNA]</scope>
    <source>
        <strain evidence="2 3">NRRL 6337</strain>
    </source>
</reference>
<proteinExistence type="predicted"/>
<gene>
    <name evidence="2" type="ORF">MVEG_12432</name>
</gene>
<evidence type="ECO:0000313" key="3">
    <source>
        <dbReference type="Proteomes" id="UP000243308"/>
    </source>
</evidence>
<organism evidence="2 3">
    <name type="scientific">Podila verticillata NRRL 6337</name>
    <dbReference type="NCBI Taxonomy" id="1069443"/>
    <lineage>
        <taxon>Eukaryota</taxon>
        <taxon>Fungi</taxon>
        <taxon>Fungi incertae sedis</taxon>
        <taxon>Mucoromycota</taxon>
        <taxon>Mortierellomycotina</taxon>
        <taxon>Mortierellomycetes</taxon>
        <taxon>Mortierellales</taxon>
        <taxon>Mortierellaceae</taxon>
        <taxon>Podila</taxon>
    </lineage>
</organism>
<feature type="compositionally biased region" description="Polar residues" evidence="1">
    <location>
        <begin position="8"/>
        <end position="37"/>
    </location>
</feature>
<evidence type="ECO:0000256" key="1">
    <source>
        <dbReference type="SAM" id="MobiDB-lite"/>
    </source>
</evidence>
<feature type="region of interest" description="Disordered" evidence="1">
    <location>
        <begin position="189"/>
        <end position="214"/>
    </location>
</feature>
<feature type="region of interest" description="Disordered" evidence="1">
    <location>
        <begin position="70"/>
        <end position="92"/>
    </location>
</feature>
<dbReference type="OrthoDB" id="2369857at2759"/>
<accession>A0A086TIF2</accession>
<sequence length="547" mass="60279">MVPRPSRTKASFNQPSQDSNVEAGPSQTPQGSSQASQEVALPPPESSSDQELHDLALGEARAQHSVALPHSLDGVGGLPNQSGPSPSLAELMDDPMDICPDVPDDPVQQFQDLLAVKQQEVARISTILAGYLSRAQKAMNSQPPESHQALSLQCDAATAPLDAQLDRLDIEIARIKLSLARLAPPSILQEASPSSMGGAPPQRPPPLVLDASNVSPDLNKPYHQSLVRFGNLKSIPVDPSTGEVDFDRVTLPSISKSPVLDLTVQLKGVKRKDFEAKYVEAIFQFLNRFERFFRNELTDLFDVLAWKYMSSALVKVDQDQRFDKMMQSITPFTARTWSRVESCIGSIFGLSSMSGEILEKVFAFKAFHQEDTEAFARRFESLLRASGLVDSTGHSCIPHEILVGIIYRAVPELGQNLIISHFKGLRHISDYSALLDFIRQTSGLLNGSHAWPGRWAASLWAPDLVTKDPGSSSTPIQAGNKRRRSRSPGRGNRSKPVPRLQESHAKTGLPDGQQWCTHLPCLKLSKRHWDTSCQRHKHKQGSCYPWS</sequence>